<dbReference type="InterPro" id="IPR001487">
    <property type="entry name" value="Bromodomain"/>
</dbReference>
<feature type="region of interest" description="Disordered" evidence="4">
    <location>
        <begin position="824"/>
        <end position="854"/>
    </location>
</feature>
<dbReference type="InterPro" id="IPR036427">
    <property type="entry name" value="Bromodomain-like_sf"/>
</dbReference>
<evidence type="ECO:0000256" key="4">
    <source>
        <dbReference type="SAM" id="MobiDB-lite"/>
    </source>
</evidence>
<feature type="compositionally biased region" description="Basic and acidic residues" evidence="4">
    <location>
        <begin position="648"/>
        <end position="664"/>
    </location>
</feature>
<accession>A0A8S4EXI1</accession>
<keyword evidence="7" id="KW-1185">Reference proteome</keyword>
<dbReference type="Pfam" id="PF00439">
    <property type="entry name" value="Bromodomain"/>
    <property type="match status" value="1"/>
</dbReference>
<feature type="compositionally biased region" description="Basic residues" evidence="4">
    <location>
        <begin position="684"/>
        <end position="693"/>
    </location>
</feature>
<feature type="domain" description="Bromo" evidence="5">
    <location>
        <begin position="735"/>
        <end position="805"/>
    </location>
</feature>
<dbReference type="Proteomes" id="UP000653454">
    <property type="component" value="Unassembled WGS sequence"/>
</dbReference>
<evidence type="ECO:0000256" key="3">
    <source>
        <dbReference type="SAM" id="Coils"/>
    </source>
</evidence>
<feature type="compositionally biased region" description="Acidic residues" evidence="4">
    <location>
        <begin position="531"/>
        <end position="555"/>
    </location>
</feature>
<dbReference type="SMART" id="SM00297">
    <property type="entry name" value="BROMO"/>
    <property type="match status" value="1"/>
</dbReference>
<dbReference type="PROSITE" id="PS50014">
    <property type="entry name" value="BROMODOMAIN_2"/>
    <property type="match status" value="1"/>
</dbReference>
<evidence type="ECO:0000313" key="7">
    <source>
        <dbReference type="Proteomes" id="UP000653454"/>
    </source>
</evidence>
<evidence type="ECO:0000256" key="2">
    <source>
        <dbReference type="PROSITE-ProRule" id="PRU00035"/>
    </source>
</evidence>
<feature type="compositionally biased region" description="Acidic residues" evidence="4">
    <location>
        <begin position="598"/>
        <end position="617"/>
    </location>
</feature>
<organism evidence="6 7">
    <name type="scientific">Plutella xylostella</name>
    <name type="common">Diamondback moth</name>
    <name type="synonym">Plutella maculipennis</name>
    <dbReference type="NCBI Taxonomy" id="51655"/>
    <lineage>
        <taxon>Eukaryota</taxon>
        <taxon>Metazoa</taxon>
        <taxon>Ecdysozoa</taxon>
        <taxon>Arthropoda</taxon>
        <taxon>Hexapoda</taxon>
        <taxon>Insecta</taxon>
        <taxon>Pterygota</taxon>
        <taxon>Neoptera</taxon>
        <taxon>Endopterygota</taxon>
        <taxon>Lepidoptera</taxon>
        <taxon>Glossata</taxon>
        <taxon>Ditrysia</taxon>
        <taxon>Yponomeutoidea</taxon>
        <taxon>Plutellidae</taxon>
        <taxon>Plutella</taxon>
    </lineage>
</organism>
<keyword evidence="1 2" id="KW-0103">Bromodomain</keyword>
<gene>
    <name evidence="6" type="ORF">PLXY2_LOCUS6922</name>
</gene>
<dbReference type="InterPro" id="IPR037966">
    <property type="entry name" value="Brd8_Bromo_dom"/>
</dbReference>
<dbReference type="AlphaFoldDB" id="A0A8S4EXI1"/>
<dbReference type="PRINTS" id="PR00503">
    <property type="entry name" value="BROMODOMAIN"/>
</dbReference>
<reference evidence="6" key="1">
    <citation type="submission" date="2020-11" db="EMBL/GenBank/DDBJ databases">
        <authorList>
            <person name="Whiteford S."/>
        </authorList>
    </citation>
    <scope>NUCLEOTIDE SEQUENCE</scope>
</reference>
<feature type="region of interest" description="Disordered" evidence="4">
    <location>
        <begin position="153"/>
        <end position="196"/>
    </location>
</feature>
<name>A0A8S4EXI1_PLUXY</name>
<keyword evidence="3" id="KW-0175">Coiled coil</keyword>
<feature type="compositionally biased region" description="Basic and acidic residues" evidence="4">
    <location>
        <begin position="458"/>
        <end position="472"/>
    </location>
</feature>
<sequence>MSSIQERLQLKRVPLDTWNVREQLCLASAVVRSGDQNWMSVSRALKTVGDPTRPADWYSQKSCAAQYGALLEHVETPKRKKRNSEGAGETPQESILKRLTQERIAEIQKSVAEMNQQYLNLKKDISEISKWSTSEERLQEMWTAVEAASREQEREAARRAAAARERDERRAQMERNARAASVPQNSGGAPSSPLLTSLLKSSPVVTTPQHISHPANSVGVKEGCKVYINSNNEEGAPSSPLLTSLLKSSPVVTTPQHISHPANSVDAVSPSANAPTLSQLLEPRREKHAAIEHIKSQLVQIEQQLKANPTPPPAPPLAPPEPPPALDIDDIEIKAEDVYAFRDVDIDIPPVGAMHKAVNNRVPEKPLECKTDEHELPSEEPMDTSLIQEPEQIKIEECETVTEEIINVETTPEEEIPAPPPQEPEPVIPEPEVVQPEPEVNISFPDVKFPTPEIKVIQQEEQKIKEEVKEPEPEAEVPAPEIEKEAEVPVPEVAEESTAPTEQPEPPPPPPTVEPVVEEPQPDSNPAPSEQEAETVETVEAVVEEPAEPVVEETQPESNPAASEQETEETVEAIVEEPADHPPTPPPAPSPPAPGPDVEPEPPTEGPTQEDNEDERSLEEIKKEVELEESTPLIQIEKQSQSETADAAETKTEGDADMYDAHTETDDDTPMELVREEEKDGKKKRDYSRKKKPDSRTCSGSESAAETSAPDSPSGADRQQRLWKKSLMLVYSRLCAHKYASLFLRPISDAEAPDYSVVVKRPMDLATVRKNIDSGAVKTTAEFQRDILLMLTNALMYNGSSHRVHHMAREMLREAETQISLLVAAQTASPPPARRRRRDQPRADQPPAKRQHSL</sequence>
<evidence type="ECO:0000313" key="6">
    <source>
        <dbReference type="EMBL" id="CAG9120045.1"/>
    </source>
</evidence>
<feature type="compositionally biased region" description="Acidic residues" evidence="4">
    <location>
        <begin position="565"/>
        <end position="577"/>
    </location>
</feature>
<dbReference type="PANTHER" id="PTHR15398:SF4">
    <property type="entry name" value="BROMODOMAIN-CONTAINING PROTEIN 8 ISOFORM X1"/>
    <property type="match status" value="1"/>
</dbReference>
<dbReference type="EMBL" id="CAJHNJ030000023">
    <property type="protein sequence ID" value="CAG9120045.1"/>
    <property type="molecule type" value="Genomic_DNA"/>
</dbReference>
<feature type="compositionally biased region" description="Pro residues" evidence="4">
    <location>
        <begin position="417"/>
        <end position="429"/>
    </location>
</feature>
<comment type="caution">
    <text evidence="6">The sequence shown here is derived from an EMBL/GenBank/DDBJ whole genome shotgun (WGS) entry which is preliminary data.</text>
</comment>
<feature type="compositionally biased region" description="Pro residues" evidence="4">
    <location>
        <begin position="503"/>
        <end position="513"/>
    </location>
</feature>
<feature type="compositionally biased region" description="Basic and acidic residues" evidence="4">
    <location>
        <begin position="153"/>
        <end position="177"/>
    </location>
</feature>
<feature type="region of interest" description="Disordered" evidence="4">
    <location>
        <begin position="442"/>
        <end position="718"/>
    </location>
</feature>
<proteinExistence type="predicted"/>
<feature type="region of interest" description="Disordered" evidence="4">
    <location>
        <begin position="409"/>
        <end position="430"/>
    </location>
</feature>
<dbReference type="PANTHER" id="PTHR15398">
    <property type="entry name" value="BROMODOMAIN-CONTAINING PROTEIN 8"/>
    <property type="match status" value="1"/>
</dbReference>
<protein>
    <submittedName>
        <fullName evidence="6">(diamondback moth) hypothetical protein</fullName>
    </submittedName>
</protein>
<feature type="coiled-coil region" evidence="3">
    <location>
        <begin position="97"/>
        <end position="124"/>
    </location>
</feature>
<dbReference type="CDD" id="cd05507">
    <property type="entry name" value="Bromo_brd8_like"/>
    <property type="match status" value="1"/>
</dbReference>
<feature type="compositionally biased region" description="Pro residues" evidence="4">
    <location>
        <begin position="581"/>
        <end position="597"/>
    </location>
</feature>
<evidence type="ECO:0000256" key="1">
    <source>
        <dbReference type="ARBA" id="ARBA00023117"/>
    </source>
</evidence>
<feature type="region of interest" description="Disordered" evidence="4">
    <location>
        <begin position="74"/>
        <end position="95"/>
    </location>
</feature>
<dbReference type="GO" id="GO:0035267">
    <property type="term" value="C:NuA4 histone acetyltransferase complex"/>
    <property type="evidence" value="ECO:0007669"/>
    <property type="project" value="TreeGrafter"/>
</dbReference>
<feature type="compositionally biased region" description="Polar residues" evidence="4">
    <location>
        <begin position="697"/>
        <end position="711"/>
    </location>
</feature>
<feature type="compositionally biased region" description="Basic and acidic residues" evidence="4">
    <location>
        <begin position="673"/>
        <end position="683"/>
    </location>
</feature>
<dbReference type="SUPFAM" id="SSF47370">
    <property type="entry name" value="Bromodomain"/>
    <property type="match status" value="1"/>
</dbReference>
<dbReference type="Gene3D" id="1.20.920.10">
    <property type="entry name" value="Bromodomain-like"/>
    <property type="match status" value="1"/>
</dbReference>
<evidence type="ECO:0000259" key="5">
    <source>
        <dbReference type="PROSITE" id="PS50014"/>
    </source>
</evidence>